<organism evidence="2 3">
    <name type="scientific">Streptomyces sodiiphilus</name>
    <dbReference type="NCBI Taxonomy" id="226217"/>
    <lineage>
        <taxon>Bacteria</taxon>
        <taxon>Bacillati</taxon>
        <taxon>Actinomycetota</taxon>
        <taxon>Actinomycetes</taxon>
        <taxon>Kitasatosporales</taxon>
        <taxon>Streptomycetaceae</taxon>
        <taxon>Streptomyces</taxon>
    </lineage>
</organism>
<evidence type="ECO:0008006" key="4">
    <source>
        <dbReference type="Google" id="ProtNLM"/>
    </source>
</evidence>
<reference evidence="3" key="1">
    <citation type="journal article" date="2019" name="Int. J. Syst. Evol. Microbiol.">
        <title>The Global Catalogue of Microorganisms (GCM) 10K type strain sequencing project: providing services to taxonomists for standard genome sequencing and annotation.</title>
        <authorList>
            <consortium name="The Broad Institute Genomics Platform"/>
            <consortium name="The Broad Institute Genome Sequencing Center for Infectious Disease"/>
            <person name="Wu L."/>
            <person name="Ma J."/>
        </authorList>
    </citation>
    <scope>NUCLEOTIDE SEQUENCE [LARGE SCALE GENOMIC DNA]</scope>
    <source>
        <strain evidence="3">JCM 13581</strain>
    </source>
</reference>
<accession>A0ABN2NXE4</accession>
<evidence type="ECO:0000256" key="1">
    <source>
        <dbReference type="SAM" id="MobiDB-lite"/>
    </source>
</evidence>
<feature type="region of interest" description="Disordered" evidence="1">
    <location>
        <begin position="1"/>
        <end position="24"/>
    </location>
</feature>
<sequence length="171" mass="17413">MTGSDEHTGTRLNGIDDGYGGVTPIPGGGSEPDLVIDDAALGAIGEDAHGLRTRVVPEATQPTTSSVRAAGELMTGGMASGRVLQHVAQAFARQAVSLQQDCERIEQHLGYTVSAHAAQEHDIVAHLQQVGAGLLGISPRLLAAAGLTSSADEAGLPAGEEADISRIKGMS</sequence>
<keyword evidence="3" id="KW-1185">Reference proteome</keyword>
<proteinExistence type="predicted"/>
<dbReference type="RefSeq" id="WP_344259484.1">
    <property type="nucleotide sequence ID" value="NZ_BAAAMJ010000010.1"/>
</dbReference>
<comment type="caution">
    <text evidence="2">The sequence shown here is derived from an EMBL/GenBank/DDBJ whole genome shotgun (WGS) entry which is preliminary data.</text>
</comment>
<gene>
    <name evidence="2" type="ORF">GCM10009716_12340</name>
</gene>
<evidence type="ECO:0000313" key="2">
    <source>
        <dbReference type="EMBL" id="GAA1903919.1"/>
    </source>
</evidence>
<dbReference type="Proteomes" id="UP001501303">
    <property type="component" value="Unassembled WGS sequence"/>
</dbReference>
<dbReference type="EMBL" id="BAAAMJ010000010">
    <property type="protein sequence ID" value="GAA1903919.1"/>
    <property type="molecule type" value="Genomic_DNA"/>
</dbReference>
<protein>
    <recommendedName>
        <fullName evidence="4">ESX-1 secretion-associated protein</fullName>
    </recommendedName>
</protein>
<evidence type="ECO:0000313" key="3">
    <source>
        <dbReference type="Proteomes" id="UP001501303"/>
    </source>
</evidence>
<name>A0ABN2NXE4_9ACTN</name>